<protein>
    <recommendedName>
        <fullName evidence="5">Coiled-coil domain-containing protein 27</fullName>
    </recommendedName>
</protein>
<sequence>MLAEAEAEAEAESPAQTIDGGQRCSDQTADRTDTAEEQEDDFGSVEEYKEEDPEVRRLQEELEVTRKDYNISQGVISSLQRTISSQQSKLRKSESEKEDLQRELIDRGVQLHAMSTKFSSVREDRKHEEMMAAMEKENYNLRELVSELKSEVSRRNDLIGELKGDVQRLQREVLEVQIQMRKNEGERNQMESKAGELATSEQHVRVSLEAVQSRFERFRSKIIQAAYTAPGFKGPQVEVSDNEVLETMQKIIAERSDFHQQLKHKGVKVPPLHQSETPLNVKHSSSSTRKK</sequence>
<dbReference type="PANTHER" id="PTHR18853">
    <property type="entry name" value="FORKHEAD-ASSOCIATED DOMAIN-CONTAINING PROTEIN 1-RELATED"/>
    <property type="match status" value="1"/>
</dbReference>
<name>A0ABN9GDH2_9NEOB</name>
<evidence type="ECO:0000313" key="4">
    <source>
        <dbReference type="Proteomes" id="UP001162483"/>
    </source>
</evidence>
<accession>A0ABN9GDH2</accession>
<keyword evidence="1" id="KW-0175">Coiled coil</keyword>
<dbReference type="EMBL" id="CATNWA010018147">
    <property type="protein sequence ID" value="CAI9605568.1"/>
    <property type="molecule type" value="Genomic_DNA"/>
</dbReference>
<keyword evidence="4" id="KW-1185">Reference proteome</keyword>
<feature type="coiled-coil region" evidence="1">
    <location>
        <begin position="76"/>
        <end position="103"/>
    </location>
</feature>
<dbReference type="PANTHER" id="PTHR18853:SF9">
    <property type="entry name" value="COILED-COIL DOMAIN-CONTAINING PROTEIN 27"/>
    <property type="match status" value="1"/>
</dbReference>
<evidence type="ECO:0000256" key="2">
    <source>
        <dbReference type="SAM" id="MobiDB-lite"/>
    </source>
</evidence>
<feature type="compositionally biased region" description="Polar residues" evidence="2">
    <location>
        <begin position="274"/>
        <end position="291"/>
    </location>
</feature>
<reference evidence="3" key="1">
    <citation type="submission" date="2023-05" db="EMBL/GenBank/DDBJ databases">
        <authorList>
            <person name="Stuckert A."/>
        </authorList>
    </citation>
    <scope>NUCLEOTIDE SEQUENCE</scope>
</reference>
<dbReference type="Proteomes" id="UP001162483">
    <property type="component" value="Unassembled WGS sequence"/>
</dbReference>
<dbReference type="InterPro" id="IPR052642">
    <property type="entry name" value="CC-FHA_domain"/>
</dbReference>
<feature type="compositionally biased region" description="Acidic residues" evidence="2">
    <location>
        <begin position="1"/>
        <end position="11"/>
    </location>
</feature>
<evidence type="ECO:0008006" key="5">
    <source>
        <dbReference type="Google" id="ProtNLM"/>
    </source>
</evidence>
<proteinExistence type="predicted"/>
<evidence type="ECO:0000256" key="1">
    <source>
        <dbReference type="SAM" id="Coils"/>
    </source>
</evidence>
<feature type="region of interest" description="Disordered" evidence="2">
    <location>
        <begin position="1"/>
        <end position="56"/>
    </location>
</feature>
<gene>
    <name evidence="3" type="ORF">SPARVUS_LOCUS13616513</name>
</gene>
<organism evidence="3 4">
    <name type="scientific">Staurois parvus</name>
    <dbReference type="NCBI Taxonomy" id="386267"/>
    <lineage>
        <taxon>Eukaryota</taxon>
        <taxon>Metazoa</taxon>
        <taxon>Chordata</taxon>
        <taxon>Craniata</taxon>
        <taxon>Vertebrata</taxon>
        <taxon>Euteleostomi</taxon>
        <taxon>Amphibia</taxon>
        <taxon>Batrachia</taxon>
        <taxon>Anura</taxon>
        <taxon>Neobatrachia</taxon>
        <taxon>Ranoidea</taxon>
        <taxon>Ranidae</taxon>
        <taxon>Staurois</taxon>
    </lineage>
</organism>
<feature type="region of interest" description="Disordered" evidence="2">
    <location>
        <begin position="262"/>
        <end position="291"/>
    </location>
</feature>
<evidence type="ECO:0000313" key="3">
    <source>
        <dbReference type="EMBL" id="CAI9605568.1"/>
    </source>
</evidence>
<feature type="coiled-coil region" evidence="1">
    <location>
        <begin position="131"/>
        <end position="186"/>
    </location>
</feature>
<feature type="compositionally biased region" description="Acidic residues" evidence="2">
    <location>
        <begin position="35"/>
        <end position="53"/>
    </location>
</feature>
<dbReference type="Gene3D" id="1.10.287.1490">
    <property type="match status" value="1"/>
</dbReference>
<comment type="caution">
    <text evidence="3">The sequence shown here is derived from an EMBL/GenBank/DDBJ whole genome shotgun (WGS) entry which is preliminary data.</text>
</comment>